<feature type="transmembrane region" description="Helical" evidence="7">
    <location>
        <begin position="349"/>
        <end position="368"/>
    </location>
</feature>
<feature type="transmembrane region" description="Helical" evidence="7">
    <location>
        <begin position="37"/>
        <end position="58"/>
    </location>
</feature>
<evidence type="ECO:0000256" key="5">
    <source>
        <dbReference type="ARBA" id="ARBA00022989"/>
    </source>
</evidence>
<evidence type="ECO:0000259" key="8">
    <source>
        <dbReference type="PROSITE" id="PS50850"/>
    </source>
</evidence>
<dbReference type="Pfam" id="PF07690">
    <property type="entry name" value="MFS_1"/>
    <property type="match status" value="1"/>
</dbReference>
<dbReference type="SUPFAM" id="SSF103473">
    <property type="entry name" value="MFS general substrate transporter"/>
    <property type="match status" value="1"/>
</dbReference>
<dbReference type="InterPro" id="IPR020846">
    <property type="entry name" value="MFS_dom"/>
</dbReference>
<protein>
    <submittedName>
        <fullName evidence="9">MFS family arabinose efflux permease</fullName>
    </submittedName>
</protein>
<feature type="transmembrane region" description="Helical" evidence="7">
    <location>
        <begin position="182"/>
        <end position="200"/>
    </location>
</feature>
<evidence type="ECO:0000313" key="9">
    <source>
        <dbReference type="EMBL" id="MCS3920377.1"/>
    </source>
</evidence>
<dbReference type="Gene3D" id="1.20.1250.20">
    <property type="entry name" value="MFS general substrate transporter like domains"/>
    <property type="match status" value="1"/>
</dbReference>
<keyword evidence="5 7" id="KW-1133">Transmembrane helix</keyword>
<keyword evidence="3" id="KW-0813">Transport</keyword>
<keyword evidence="10" id="KW-1185">Reference proteome</keyword>
<dbReference type="RefSeq" id="WP_259099342.1">
    <property type="nucleotide sequence ID" value="NZ_CP130454.1"/>
</dbReference>
<dbReference type="PROSITE" id="PS50850">
    <property type="entry name" value="MFS"/>
    <property type="match status" value="1"/>
</dbReference>
<comment type="caution">
    <text evidence="9">The sequence shown here is derived from an EMBL/GenBank/DDBJ whole genome shotgun (WGS) entry which is preliminary data.</text>
</comment>
<gene>
    <name evidence="9" type="ORF">M2350_002806</name>
</gene>
<evidence type="ECO:0000256" key="7">
    <source>
        <dbReference type="SAM" id="Phobius"/>
    </source>
</evidence>
<evidence type="ECO:0000256" key="6">
    <source>
        <dbReference type="ARBA" id="ARBA00023136"/>
    </source>
</evidence>
<feature type="transmembrane region" description="Helical" evidence="7">
    <location>
        <begin position="144"/>
        <end position="162"/>
    </location>
</feature>
<dbReference type="InterPro" id="IPR036259">
    <property type="entry name" value="MFS_trans_sf"/>
</dbReference>
<comment type="subcellular location">
    <subcellularLocation>
        <location evidence="1">Endomembrane system</location>
        <topology evidence="1">Multi-pass membrane protein</topology>
    </subcellularLocation>
</comment>
<accession>A0ABT2EQX7</accession>
<dbReference type="InterPro" id="IPR011701">
    <property type="entry name" value="MFS"/>
</dbReference>
<evidence type="ECO:0000256" key="3">
    <source>
        <dbReference type="ARBA" id="ARBA00022448"/>
    </source>
</evidence>
<dbReference type="PANTHER" id="PTHR23514">
    <property type="entry name" value="BYPASS OF STOP CODON PROTEIN 6"/>
    <property type="match status" value="1"/>
</dbReference>
<organism evidence="9 10">
    <name type="scientific">Candidatus Fervidibacter sacchari</name>
    <dbReference type="NCBI Taxonomy" id="1448929"/>
    <lineage>
        <taxon>Bacteria</taxon>
        <taxon>Candidatus Fervidibacterota</taxon>
        <taxon>Candidatus Fervidibacter</taxon>
    </lineage>
</organism>
<feature type="transmembrane region" description="Helical" evidence="7">
    <location>
        <begin position="212"/>
        <end position="230"/>
    </location>
</feature>
<feature type="transmembrane region" description="Helical" evidence="7">
    <location>
        <begin position="79"/>
        <end position="100"/>
    </location>
</feature>
<keyword evidence="6 7" id="KW-0472">Membrane</keyword>
<evidence type="ECO:0000313" key="10">
    <source>
        <dbReference type="Proteomes" id="UP001204798"/>
    </source>
</evidence>
<feature type="transmembrane region" description="Helical" evidence="7">
    <location>
        <begin position="236"/>
        <end position="258"/>
    </location>
</feature>
<feature type="transmembrane region" description="Helical" evidence="7">
    <location>
        <begin position="12"/>
        <end position="31"/>
    </location>
</feature>
<proteinExistence type="inferred from homology"/>
<reference evidence="9 10" key="1">
    <citation type="submission" date="2022-08" db="EMBL/GenBank/DDBJ databases">
        <title>Bacterial and archaeal communities from various locations to study Microbial Dark Matter (Phase II).</title>
        <authorList>
            <person name="Stepanauskas R."/>
        </authorList>
    </citation>
    <scope>NUCLEOTIDE SEQUENCE [LARGE SCALE GENOMIC DNA]</scope>
    <source>
        <strain evidence="9 10">PD1</strain>
    </source>
</reference>
<dbReference type="PANTHER" id="PTHR23514:SF3">
    <property type="entry name" value="BYPASS OF STOP CODON PROTEIN 6"/>
    <property type="match status" value="1"/>
</dbReference>
<sequence>MGPLCNIVGMGRLLTLASIGHITGTLLTILSPQLGGFPLLLLSTPIVGLSNGTVEAVINPLVATMYPEEKTHKLNVLHACWPGGLVIGGLLTAILAWMGFGWQVRMATIMVAAVIYLALILGQKFPPTERAEAGVPFSEMFKEILRPGYLLLMLIMCMTAITELGPDQWVGSVLTDIVGIRGILFLVYTAGLMFVLRQFFAGVAVRAFTPPGLLAICSVFAAVGLFWLSISFGSPGMAFVAATLFGIGKTYYWPTMLGITSERFPKGGEFLLAVTGATGMIAAGVAGPVMGAIYDHYTIANLPSDIAAKVVINGRYSPEAAHKLMEQSPELRAAIEEALRHGASMTFRYVAILPVILIFVFTAMYLYFRARGGYRPVRLDEEKSGGL</sequence>
<keyword evidence="4 7" id="KW-0812">Transmembrane</keyword>
<dbReference type="EMBL" id="JANUCP010000005">
    <property type="protein sequence ID" value="MCS3920377.1"/>
    <property type="molecule type" value="Genomic_DNA"/>
</dbReference>
<comment type="similarity">
    <text evidence="2">Belongs to the major facilitator superfamily.</text>
</comment>
<evidence type="ECO:0000256" key="4">
    <source>
        <dbReference type="ARBA" id="ARBA00022692"/>
    </source>
</evidence>
<feature type="domain" description="Major facilitator superfamily (MFS) profile" evidence="8">
    <location>
        <begin position="1"/>
        <end position="369"/>
    </location>
</feature>
<dbReference type="Proteomes" id="UP001204798">
    <property type="component" value="Unassembled WGS sequence"/>
</dbReference>
<feature type="transmembrane region" description="Helical" evidence="7">
    <location>
        <begin position="270"/>
        <end position="294"/>
    </location>
</feature>
<dbReference type="InterPro" id="IPR051788">
    <property type="entry name" value="MFS_Transporter"/>
</dbReference>
<evidence type="ECO:0000256" key="2">
    <source>
        <dbReference type="ARBA" id="ARBA00008335"/>
    </source>
</evidence>
<name>A0ABT2EQX7_9BACT</name>
<feature type="transmembrane region" description="Helical" evidence="7">
    <location>
        <begin position="106"/>
        <end position="123"/>
    </location>
</feature>
<evidence type="ECO:0000256" key="1">
    <source>
        <dbReference type="ARBA" id="ARBA00004127"/>
    </source>
</evidence>